<reference evidence="1" key="1">
    <citation type="submission" date="2018-02" db="EMBL/GenBank/DDBJ databases">
        <title>Rhizophora mucronata_Transcriptome.</title>
        <authorList>
            <person name="Meera S.P."/>
            <person name="Sreeshan A."/>
            <person name="Augustine A."/>
        </authorList>
    </citation>
    <scope>NUCLEOTIDE SEQUENCE</scope>
    <source>
        <tissue evidence="1">Leaf</tissue>
    </source>
</reference>
<evidence type="ECO:0000313" key="1">
    <source>
        <dbReference type="EMBL" id="MBW81491.1"/>
    </source>
</evidence>
<protein>
    <submittedName>
        <fullName evidence="1">Uncharacterized protein</fullName>
    </submittedName>
</protein>
<dbReference type="EMBL" id="GGEC01001008">
    <property type="protein sequence ID" value="MBW81491.1"/>
    <property type="molecule type" value="Transcribed_RNA"/>
</dbReference>
<name>A0A2P2IJZ2_RHIMU</name>
<sequence>MPSLKRVCLQCLCG</sequence>
<organism evidence="1">
    <name type="scientific">Rhizophora mucronata</name>
    <name type="common">Asiatic mangrove</name>
    <dbReference type="NCBI Taxonomy" id="61149"/>
    <lineage>
        <taxon>Eukaryota</taxon>
        <taxon>Viridiplantae</taxon>
        <taxon>Streptophyta</taxon>
        <taxon>Embryophyta</taxon>
        <taxon>Tracheophyta</taxon>
        <taxon>Spermatophyta</taxon>
        <taxon>Magnoliopsida</taxon>
        <taxon>eudicotyledons</taxon>
        <taxon>Gunneridae</taxon>
        <taxon>Pentapetalae</taxon>
        <taxon>rosids</taxon>
        <taxon>fabids</taxon>
        <taxon>Malpighiales</taxon>
        <taxon>Rhizophoraceae</taxon>
        <taxon>Rhizophora</taxon>
    </lineage>
</organism>
<proteinExistence type="predicted"/>
<accession>A0A2P2IJZ2</accession>